<name>A0ABU0HNS0_9HYPH</name>
<organism evidence="1 2">
    <name type="scientific">Methylobacterium persicinum</name>
    <dbReference type="NCBI Taxonomy" id="374426"/>
    <lineage>
        <taxon>Bacteria</taxon>
        <taxon>Pseudomonadati</taxon>
        <taxon>Pseudomonadota</taxon>
        <taxon>Alphaproteobacteria</taxon>
        <taxon>Hyphomicrobiales</taxon>
        <taxon>Methylobacteriaceae</taxon>
        <taxon>Methylobacterium</taxon>
    </lineage>
</organism>
<gene>
    <name evidence="1" type="ORF">QO016_003464</name>
</gene>
<comment type="caution">
    <text evidence="1">The sequence shown here is derived from an EMBL/GenBank/DDBJ whole genome shotgun (WGS) entry which is preliminary data.</text>
</comment>
<proteinExistence type="predicted"/>
<reference evidence="1 2" key="1">
    <citation type="submission" date="2023-07" db="EMBL/GenBank/DDBJ databases">
        <title>Genomic Encyclopedia of Type Strains, Phase IV (KMG-IV): sequencing the most valuable type-strain genomes for metagenomic binning, comparative biology and taxonomic classification.</title>
        <authorList>
            <person name="Goeker M."/>
        </authorList>
    </citation>
    <scope>NUCLEOTIDE SEQUENCE [LARGE SCALE GENOMIC DNA]</scope>
    <source>
        <strain evidence="1 2">DSM 19562</strain>
    </source>
</reference>
<protein>
    <submittedName>
        <fullName evidence="1">Uncharacterized protein</fullName>
    </submittedName>
</protein>
<dbReference type="EMBL" id="JAUSVV010000009">
    <property type="protein sequence ID" value="MDQ0443956.1"/>
    <property type="molecule type" value="Genomic_DNA"/>
</dbReference>
<dbReference type="Proteomes" id="UP001236369">
    <property type="component" value="Unassembled WGS sequence"/>
</dbReference>
<evidence type="ECO:0000313" key="1">
    <source>
        <dbReference type="EMBL" id="MDQ0443956.1"/>
    </source>
</evidence>
<sequence>MSAVLLRHLPMEAGYSWQGEAGLLARLTSAKLDAATLNHLIGSVQAEYMRLRGPADA</sequence>
<accession>A0ABU0HNS0</accession>
<keyword evidence="2" id="KW-1185">Reference proteome</keyword>
<evidence type="ECO:0000313" key="2">
    <source>
        <dbReference type="Proteomes" id="UP001236369"/>
    </source>
</evidence>